<dbReference type="InterPro" id="IPR036412">
    <property type="entry name" value="HAD-like_sf"/>
</dbReference>
<name>A0A8J3CGM5_9BURK</name>
<evidence type="ECO:0000256" key="4">
    <source>
        <dbReference type="ARBA" id="ARBA00022842"/>
    </source>
</evidence>
<reference evidence="5" key="2">
    <citation type="submission" date="2020-09" db="EMBL/GenBank/DDBJ databases">
        <authorList>
            <person name="Sun Q."/>
            <person name="Kim S."/>
        </authorList>
    </citation>
    <scope>NUCLEOTIDE SEQUENCE</scope>
    <source>
        <strain evidence="5">KCTC 32501</strain>
    </source>
</reference>
<dbReference type="Pfam" id="PF13419">
    <property type="entry name" value="HAD_2"/>
    <property type="match status" value="1"/>
</dbReference>
<keyword evidence="3" id="KW-0479">Metal-binding</keyword>
<sequence>MLTTLISDCDGVLVDSEVVAFEVLVREAQAIFPQMDVNLHLTSAFGQKTEELVRQLAVKANALIPEGFLLHLRQVTDATIEAQAKAVADVSILVALPELKAVASNSGMARVRAAAKLVGLLNRGDVQIFSADQVENPKPAPDLYHLVAQSLAVPPQSCLVIEDSLSGVVAAQKAGMQVIGFTGGAHIPAGHDDALRQAGVLDVFQHMKDLPLMLKKLTRW</sequence>
<evidence type="ECO:0000256" key="2">
    <source>
        <dbReference type="ARBA" id="ARBA00006171"/>
    </source>
</evidence>
<keyword evidence="5" id="KW-0378">Hydrolase</keyword>
<dbReference type="SFLD" id="SFLDS00003">
    <property type="entry name" value="Haloacid_Dehalogenase"/>
    <property type="match status" value="1"/>
</dbReference>
<evidence type="ECO:0000313" key="5">
    <source>
        <dbReference type="EMBL" id="GHA68802.1"/>
    </source>
</evidence>
<dbReference type="PANTHER" id="PTHR46193">
    <property type="entry name" value="6-PHOSPHOGLUCONATE PHOSPHATASE"/>
    <property type="match status" value="1"/>
</dbReference>
<keyword evidence="6" id="KW-1185">Reference proteome</keyword>
<reference evidence="5" key="1">
    <citation type="journal article" date="2014" name="Int. J. Syst. Evol. Microbiol.">
        <title>Complete genome sequence of Corynebacterium casei LMG S-19264T (=DSM 44701T), isolated from a smear-ripened cheese.</title>
        <authorList>
            <consortium name="US DOE Joint Genome Institute (JGI-PGF)"/>
            <person name="Walter F."/>
            <person name="Albersmeier A."/>
            <person name="Kalinowski J."/>
            <person name="Ruckert C."/>
        </authorList>
    </citation>
    <scope>NUCLEOTIDE SEQUENCE</scope>
    <source>
        <strain evidence="5">KCTC 32501</strain>
    </source>
</reference>
<protein>
    <submittedName>
        <fullName evidence="5">Hydrolase</fullName>
    </submittedName>
</protein>
<dbReference type="AlphaFoldDB" id="A0A8J3CGM5"/>
<evidence type="ECO:0000256" key="3">
    <source>
        <dbReference type="ARBA" id="ARBA00022723"/>
    </source>
</evidence>
<dbReference type="InterPro" id="IPR051600">
    <property type="entry name" value="Beta-PGM-like"/>
</dbReference>
<comment type="caution">
    <text evidence="5">The sequence shown here is derived from an EMBL/GenBank/DDBJ whole genome shotgun (WGS) entry which is preliminary data.</text>
</comment>
<dbReference type="Gene3D" id="3.40.50.1000">
    <property type="entry name" value="HAD superfamily/HAD-like"/>
    <property type="match status" value="1"/>
</dbReference>
<dbReference type="InterPro" id="IPR023198">
    <property type="entry name" value="PGP-like_dom2"/>
</dbReference>
<dbReference type="InterPro" id="IPR041492">
    <property type="entry name" value="HAD_2"/>
</dbReference>
<proteinExistence type="inferred from homology"/>
<dbReference type="NCBIfam" id="TIGR01509">
    <property type="entry name" value="HAD-SF-IA-v3"/>
    <property type="match status" value="1"/>
</dbReference>
<dbReference type="InterPro" id="IPR023214">
    <property type="entry name" value="HAD_sf"/>
</dbReference>
<dbReference type="Gene3D" id="1.10.150.240">
    <property type="entry name" value="Putative phosphatase, domain 2"/>
    <property type="match status" value="1"/>
</dbReference>
<dbReference type="SFLD" id="SFLDG01129">
    <property type="entry name" value="C1.5:_HAD__Beta-PGM__Phosphata"/>
    <property type="match status" value="1"/>
</dbReference>
<dbReference type="InterPro" id="IPR006439">
    <property type="entry name" value="HAD-SF_hydro_IA"/>
</dbReference>
<dbReference type="GO" id="GO:0046872">
    <property type="term" value="F:metal ion binding"/>
    <property type="evidence" value="ECO:0007669"/>
    <property type="project" value="UniProtKB-KW"/>
</dbReference>
<dbReference type="EMBL" id="BMZG01000003">
    <property type="protein sequence ID" value="GHA68802.1"/>
    <property type="molecule type" value="Genomic_DNA"/>
</dbReference>
<dbReference type="RefSeq" id="WP_189491661.1">
    <property type="nucleotide sequence ID" value="NZ_BMZG01000003.1"/>
</dbReference>
<dbReference type="GO" id="GO:0016787">
    <property type="term" value="F:hydrolase activity"/>
    <property type="evidence" value="ECO:0007669"/>
    <property type="project" value="UniProtKB-KW"/>
</dbReference>
<organism evidence="5 6">
    <name type="scientific">Formosimonas limnophila</name>
    <dbReference type="NCBI Taxonomy" id="1384487"/>
    <lineage>
        <taxon>Bacteria</taxon>
        <taxon>Pseudomonadati</taxon>
        <taxon>Pseudomonadota</taxon>
        <taxon>Betaproteobacteria</taxon>
        <taxon>Burkholderiales</taxon>
        <taxon>Burkholderiaceae</taxon>
        <taxon>Formosimonas</taxon>
    </lineage>
</organism>
<evidence type="ECO:0000313" key="6">
    <source>
        <dbReference type="Proteomes" id="UP000614287"/>
    </source>
</evidence>
<keyword evidence="4" id="KW-0460">Magnesium</keyword>
<dbReference type="PANTHER" id="PTHR46193:SF10">
    <property type="entry name" value="6-PHOSPHOGLUCONATE PHOSPHATASE"/>
    <property type="match status" value="1"/>
</dbReference>
<dbReference type="Proteomes" id="UP000614287">
    <property type="component" value="Unassembled WGS sequence"/>
</dbReference>
<dbReference type="SUPFAM" id="SSF56784">
    <property type="entry name" value="HAD-like"/>
    <property type="match status" value="1"/>
</dbReference>
<accession>A0A8J3CGM5</accession>
<comment type="cofactor">
    <cofactor evidence="1">
        <name>Mg(2+)</name>
        <dbReference type="ChEBI" id="CHEBI:18420"/>
    </cofactor>
</comment>
<gene>
    <name evidence="5" type="ORF">GCM10009007_06970</name>
</gene>
<comment type="similarity">
    <text evidence="2">Belongs to the HAD-like hydrolase superfamily. CbbY/CbbZ/Gph/YieH family.</text>
</comment>
<evidence type="ECO:0000256" key="1">
    <source>
        <dbReference type="ARBA" id="ARBA00001946"/>
    </source>
</evidence>